<dbReference type="Proteomes" id="UP000235965">
    <property type="component" value="Unassembled WGS sequence"/>
</dbReference>
<dbReference type="OrthoDB" id="9996999at2759"/>
<dbReference type="EMBL" id="NEVH01015416">
    <property type="protein sequence ID" value="PNF26778.1"/>
    <property type="molecule type" value="Genomic_DNA"/>
</dbReference>
<reference evidence="2 3" key="1">
    <citation type="submission" date="2017-12" db="EMBL/GenBank/DDBJ databases">
        <title>Hemimetabolous genomes reveal molecular basis of termite eusociality.</title>
        <authorList>
            <person name="Harrison M.C."/>
            <person name="Jongepier E."/>
            <person name="Robertson H.M."/>
            <person name="Arning N."/>
            <person name="Bitard-Feildel T."/>
            <person name="Chao H."/>
            <person name="Childers C.P."/>
            <person name="Dinh H."/>
            <person name="Doddapaneni H."/>
            <person name="Dugan S."/>
            <person name="Gowin J."/>
            <person name="Greiner C."/>
            <person name="Han Y."/>
            <person name="Hu H."/>
            <person name="Hughes D.S.T."/>
            <person name="Huylmans A.-K."/>
            <person name="Kemena C."/>
            <person name="Kremer L.P.M."/>
            <person name="Lee S.L."/>
            <person name="Lopez-Ezquerra A."/>
            <person name="Mallet L."/>
            <person name="Monroy-Kuhn J.M."/>
            <person name="Moser A."/>
            <person name="Murali S.C."/>
            <person name="Muzny D.M."/>
            <person name="Otani S."/>
            <person name="Piulachs M.-D."/>
            <person name="Poelchau M."/>
            <person name="Qu J."/>
            <person name="Schaub F."/>
            <person name="Wada-Katsumata A."/>
            <person name="Worley K.C."/>
            <person name="Xie Q."/>
            <person name="Ylla G."/>
            <person name="Poulsen M."/>
            <person name="Gibbs R.A."/>
            <person name="Schal C."/>
            <person name="Richards S."/>
            <person name="Belles X."/>
            <person name="Korb J."/>
            <person name="Bornberg-Bauer E."/>
        </authorList>
    </citation>
    <scope>NUCLEOTIDE SEQUENCE [LARGE SCALE GENOMIC DNA]</scope>
    <source>
        <tissue evidence="2">Whole body</tissue>
    </source>
</reference>
<organism evidence="2 3">
    <name type="scientific">Cryptotermes secundus</name>
    <dbReference type="NCBI Taxonomy" id="105785"/>
    <lineage>
        <taxon>Eukaryota</taxon>
        <taxon>Metazoa</taxon>
        <taxon>Ecdysozoa</taxon>
        <taxon>Arthropoda</taxon>
        <taxon>Hexapoda</taxon>
        <taxon>Insecta</taxon>
        <taxon>Pterygota</taxon>
        <taxon>Neoptera</taxon>
        <taxon>Polyneoptera</taxon>
        <taxon>Dictyoptera</taxon>
        <taxon>Blattodea</taxon>
        <taxon>Blattoidea</taxon>
        <taxon>Termitoidae</taxon>
        <taxon>Kalotermitidae</taxon>
        <taxon>Cryptotermitinae</taxon>
        <taxon>Cryptotermes</taxon>
    </lineage>
</organism>
<feature type="non-terminal residue" evidence="2">
    <location>
        <position position="146"/>
    </location>
</feature>
<sequence length="146" mass="16039">MVKELEALLSHGAANTAQILRLNQSSSPNCDGQKDQDLSKPENKMAPLPGHSRNLLEFPESRVSEDGTSSSSDQDDAAKFISDMAELLQFNSPLVGDCDYEPPTKRSHAEETPQYIMSSLLYAGVNYIPPPADEIWSLPAPEDDYI</sequence>
<keyword evidence="3" id="KW-1185">Reference proteome</keyword>
<feature type="compositionally biased region" description="Basic and acidic residues" evidence="1">
    <location>
        <begin position="32"/>
        <end position="43"/>
    </location>
</feature>
<feature type="region of interest" description="Disordered" evidence="1">
    <location>
        <begin position="21"/>
        <end position="78"/>
    </location>
</feature>
<evidence type="ECO:0000313" key="2">
    <source>
        <dbReference type="EMBL" id="PNF26778.1"/>
    </source>
</evidence>
<gene>
    <name evidence="2" type="ORF">B7P43_G17925</name>
</gene>
<proteinExistence type="predicted"/>
<evidence type="ECO:0000256" key="1">
    <source>
        <dbReference type="SAM" id="MobiDB-lite"/>
    </source>
</evidence>
<comment type="caution">
    <text evidence="2">The sequence shown here is derived from an EMBL/GenBank/DDBJ whole genome shotgun (WGS) entry which is preliminary data.</text>
</comment>
<name>A0A2J7QDW7_9NEOP</name>
<dbReference type="AlphaFoldDB" id="A0A2J7QDW7"/>
<evidence type="ECO:0000313" key="3">
    <source>
        <dbReference type="Proteomes" id="UP000235965"/>
    </source>
</evidence>
<protein>
    <submittedName>
        <fullName evidence="2">Uncharacterized protein</fullName>
    </submittedName>
</protein>
<feature type="compositionally biased region" description="Polar residues" evidence="1">
    <location>
        <begin position="21"/>
        <end position="30"/>
    </location>
</feature>
<accession>A0A2J7QDW7</accession>